<dbReference type="Proteomes" id="UP000054560">
    <property type="component" value="Unassembled WGS sequence"/>
</dbReference>
<keyword evidence="2" id="KW-1185">Reference proteome</keyword>
<evidence type="ECO:0000313" key="2">
    <source>
        <dbReference type="Proteomes" id="UP000054560"/>
    </source>
</evidence>
<accession>A0A0L0G9K2</accession>
<dbReference type="AlphaFoldDB" id="A0A0L0G9K2"/>
<dbReference type="EMBL" id="KQ241730">
    <property type="protein sequence ID" value="KNC84943.1"/>
    <property type="molecule type" value="Genomic_DNA"/>
</dbReference>
<protein>
    <submittedName>
        <fullName evidence="1">Uncharacterized protein</fullName>
    </submittedName>
</protein>
<dbReference type="RefSeq" id="XP_014158845.1">
    <property type="nucleotide sequence ID" value="XM_014303370.1"/>
</dbReference>
<dbReference type="GeneID" id="25903369"/>
<proteinExistence type="predicted"/>
<sequence>MIVVPQLLIRWQWLKATKVRVPWRVKAILGLDRTAFPVRPKKKLRSSGAKRRRLERKLVGAAVAMRQLVKEYVWSESEGVETDSEVSDSSEDMVQETPSVPRVLNGWRVMRLGSQVGRGLCCV</sequence>
<evidence type="ECO:0000313" key="1">
    <source>
        <dbReference type="EMBL" id="KNC84943.1"/>
    </source>
</evidence>
<organism evidence="1 2">
    <name type="scientific">Sphaeroforma arctica JP610</name>
    <dbReference type="NCBI Taxonomy" id="667725"/>
    <lineage>
        <taxon>Eukaryota</taxon>
        <taxon>Ichthyosporea</taxon>
        <taxon>Ichthyophonida</taxon>
        <taxon>Sphaeroforma</taxon>
    </lineage>
</organism>
<reference evidence="1 2" key="1">
    <citation type="submission" date="2011-02" db="EMBL/GenBank/DDBJ databases">
        <title>The Genome Sequence of Sphaeroforma arctica JP610.</title>
        <authorList>
            <consortium name="The Broad Institute Genome Sequencing Platform"/>
            <person name="Russ C."/>
            <person name="Cuomo C."/>
            <person name="Young S.K."/>
            <person name="Zeng Q."/>
            <person name="Gargeya S."/>
            <person name="Alvarado L."/>
            <person name="Berlin A."/>
            <person name="Chapman S.B."/>
            <person name="Chen Z."/>
            <person name="Freedman E."/>
            <person name="Gellesch M."/>
            <person name="Goldberg J."/>
            <person name="Griggs A."/>
            <person name="Gujja S."/>
            <person name="Heilman E."/>
            <person name="Heiman D."/>
            <person name="Howarth C."/>
            <person name="Mehta T."/>
            <person name="Neiman D."/>
            <person name="Pearson M."/>
            <person name="Roberts A."/>
            <person name="Saif S."/>
            <person name="Shea T."/>
            <person name="Shenoy N."/>
            <person name="Sisk P."/>
            <person name="Stolte C."/>
            <person name="Sykes S."/>
            <person name="White J."/>
            <person name="Yandava C."/>
            <person name="Burger G."/>
            <person name="Gray M.W."/>
            <person name="Holland P.W.H."/>
            <person name="King N."/>
            <person name="Lang F.B.F."/>
            <person name="Roger A.J."/>
            <person name="Ruiz-Trillo I."/>
            <person name="Haas B."/>
            <person name="Nusbaum C."/>
            <person name="Birren B."/>
        </authorList>
    </citation>
    <scope>NUCLEOTIDE SEQUENCE [LARGE SCALE GENOMIC DNA]</scope>
    <source>
        <strain evidence="1 2">JP610</strain>
    </source>
</reference>
<name>A0A0L0G9K2_9EUKA</name>
<gene>
    <name evidence="1" type="ORF">SARC_02865</name>
</gene>